<proteinExistence type="predicted"/>
<dbReference type="EMBL" id="OC897857">
    <property type="protein sequence ID" value="CAD7648392.1"/>
    <property type="molecule type" value="Genomic_DNA"/>
</dbReference>
<dbReference type="Gene3D" id="3.40.50.2000">
    <property type="entry name" value="Glycogen Phosphorylase B"/>
    <property type="match status" value="1"/>
</dbReference>
<accession>A0A7R9LVE2</accession>
<dbReference type="Proteomes" id="UP000759131">
    <property type="component" value="Unassembled WGS sequence"/>
</dbReference>
<dbReference type="EMBL" id="CAJPIZ010043282">
    <property type="protein sequence ID" value="CAG2121967.1"/>
    <property type="molecule type" value="Genomic_DNA"/>
</dbReference>
<sequence>MIMDQVISLPSVLKSQIPWVLINSCNPLIHFDGHELPPANSGLAAIGAQNEWKAFRDEANRVKAGIRDDFNQYLLNNGCEAIDFKDIPFFIKHSKYLNIYGYPLELDYQDMKPLPPNWHRFDNLKRQEKHMIFEIPMKLRNKTGKLVYFSLGSMGAADVDNMKRLVNILSKSKHRFIVSKGPLHDEYSLADNMWGEGSVHQI</sequence>
<feature type="non-terminal residue" evidence="1">
    <location>
        <position position="202"/>
    </location>
</feature>
<organism evidence="1">
    <name type="scientific">Medioppia subpectinata</name>
    <dbReference type="NCBI Taxonomy" id="1979941"/>
    <lineage>
        <taxon>Eukaryota</taxon>
        <taxon>Metazoa</taxon>
        <taxon>Ecdysozoa</taxon>
        <taxon>Arthropoda</taxon>
        <taxon>Chelicerata</taxon>
        <taxon>Arachnida</taxon>
        <taxon>Acari</taxon>
        <taxon>Acariformes</taxon>
        <taxon>Sarcoptiformes</taxon>
        <taxon>Oribatida</taxon>
        <taxon>Brachypylina</taxon>
        <taxon>Oppioidea</taxon>
        <taxon>Oppiidae</taxon>
        <taxon>Medioppia</taxon>
    </lineage>
</organism>
<keyword evidence="2" id="KW-1185">Reference proteome</keyword>
<protein>
    <submittedName>
        <fullName evidence="1">Uncharacterized protein</fullName>
    </submittedName>
</protein>
<name>A0A7R9LVE2_9ACAR</name>
<dbReference type="OrthoDB" id="5835829at2759"/>
<reference evidence="1" key="1">
    <citation type="submission" date="2020-11" db="EMBL/GenBank/DDBJ databases">
        <authorList>
            <person name="Tran Van P."/>
        </authorList>
    </citation>
    <scope>NUCLEOTIDE SEQUENCE</scope>
</reference>
<evidence type="ECO:0000313" key="2">
    <source>
        <dbReference type="Proteomes" id="UP000759131"/>
    </source>
</evidence>
<evidence type="ECO:0000313" key="1">
    <source>
        <dbReference type="EMBL" id="CAD7648392.1"/>
    </source>
</evidence>
<dbReference type="AlphaFoldDB" id="A0A7R9LVE2"/>
<gene>
    <name evidence="1" type="ORF">OSB1V03_LOCUS21913</name>
</gene>
<dbReference type="SUPFAM" id="SSF53756">
    <property type="entry name" value="UDP-Glycosyltransferase/glycogen phosphorylase"/>
    <property type="match status" value="1"/>
</dbReference>